<comment type="caution">
    <text evidence="1">The sequence shown here is derived from an EMBL/GenBank/DDBJ whole genome shotgun (WGS) entry which is preliminary data.</text>
</comment>
<name>A0A4R1G771_9BACT</name>
<protein>
    <submittedName>
        <fullName evidence="1">Putative metal-binding protein</fullName>
    </submittedName>
</protein>
<dbReference type="RefSeq" id="WP_132527250.1">
    <property type="nucleotide sequence ID" value="NZ_SMFV01000005.1"/>
</dbReference>
<dbReference type="AlphaFoldDB" id="A0A4R1G771"/>
<sequence>MKCHRCSSPGCYREGKKCKELQELKELCEFERRLLEVSSDIEREFYCKLTRLEELLEFANRMGFKKVGIAFCIGLFEEVKFVAEVFERRGFEVFSVACKVGAIDKSELNLKKMQPCKLEAACNPVGQAEVLNEVGTEMNVIVGLCVGHDMLFQMYSRAPVTTLIVKDRVLAHNPAGAIYSGYYRKKLLGR</sequence>
<proteinExistence type="predicted"/>
<dbReference type="InterPro" id="IPR014997">
    <property type="entry name" value="DUF1847"/>
</dbReference>
<dbReference type="Proteomes" id="UP000295777">
    <property type="component" value="Unassembled WGS sequence"/>
</dbReference>
<evidence type="ECO:0000313" key="1">
    <source>
        <dbReference type="EMBL" id="TCK03358.1"/>
    </source>
</evidence>
<evidence type="ECO:0000313" key="2">
    <source>
        <dbReference type="Proteomes" id="UP000295777"/>
    </source>
</evidence>
<reference evidence="1 2" key="1">
    <citation type="submission" date="2019-03" db="EMBL/GenBank/DDBJ databases">
        <title>Genomic Encyclopedia of Archaeal and Bacterial Type Strains, Phase II (KMG-II): from individual species to whole genera.</title>
        <authorList>
            <person name="Goeker M."/>
        </authorList>
    </citation>
    <scope>NUCLEOTIDE SEQUENCE [LARGE SCALE GENOMIC DNA]</scope>
    <source>
        <strain evidence="1 2">DSM 24425</strain>
    </source>
</reference>
<dbReference type="OrthoDB" id="9795204at2"/>
<keyword evidence="2" id="KW-1185">Reference proteome</keyword>
<dbReference type="EMBL" id="SMFV01000005">
    <property type="protein sequence ID" value="TCK03358.1"/>
    <property type="molecule type" value="Genomic_DNA"/>
</dbReference>
<organism evidence="1 2">
    <name type="scientific">Phorcysia thermohydrogeniphila</name>
    <dbReference type="NCBI Taxonomy" id="936138"/>
    <lineage>
        <taxon>Bacteria</taxon>
        <taxon>Pseudomonadati</taxon>
        <taxon>Aquificota</taxon>
        <taxon>Aquificia</taxon>
        <taxon>Desulfurobacteriales</taxon>
        <taxon>Desulfurobacteriaceae</taxon>
        <taxon>Phorcysia</taxon>
    </lineage>
</organism>
<accession>A0A4R1G771</accession>
<dbReference type="Pfam" id="PF08901">
    <property type="entry name" value="DUF1847"/>
    <property type="match status" value="1"/>
</dbReference>
<gene>
    <name evidence="1" type="ORF">CLV27_1432</name>
</gene>